<dbReference type="Proteomes" id="UP000582837">
    <property type="component" value="Unassembled WGS sequence"/>
</dbReference>
<organism evidence="9 10">
    <name type="scientific">Longimicrobium terrae</name>
    <dbReference type="NCBI Taxonomy" id="1639882"/>
    <lineage>
        <taxon>Bacteria</taxon>
        <taxon>Pseudomonadati</taxon>
        <taxon>Gemmatimonadota</taxon>
        <taxon>Longimicrobiia</taxon>
        <taxon>Longimicrobiales</taxon>
        <taxon>Longimicrobiaceae</taxon>
        <taxon>Longimicrobium</taxon>
    </lineage>
</organism>
<dbReference type="NCBIfam" id="NF008907">
    <property type="entry name" value="PRK12270.1"/>
    <property type="match status" value="1"/>
</dbReference>
<dbReference type="InterPro" id="IPR001017">
    <property type="entry name" value="DH_E1"/>
</dbReference>
<dbReference type="InterPro" id="IPR042179">
    <property type="entry name" value="KGD_C_sf"/>
</dbReference>
<dbReference type="InterPro" id="IPR011603">
    <property type="entry name" value="2oxoglutarate_DH_E1"/>
</dbReference>
<dbReference type="NCBIfam" id="TIGR00239">
    <property type="entry name" value="2oxo_dh_E1"/>
    <property type="match status" value="1"/>
</dbReference>
<dbReference type="GO" id="GO:0045252">
    <property type="term" value="C:oxoglutarate dehydrogenase complex"/>
    <property type="evidence" value="ECO:0007669"/>
    <property type="project" value="TreeGrafter"/>
</dbReference>
<dbReference type="PANTHER" id="PTHR23152:SF4">
    <property type="entry name" value="2-OXOADIPATE DEHYDROGENASE COMPLEX COMPONENT E1"/>
    <property type="match status" value="1"/>
</dbReference>
<dbReference type="Pfam" id="PF16870">
    <property type="entry name" value="OxoGdeHyase_C"/>
    <property type="match status" value="1"/>
</dbReference>
<comment type="function">
    <text evidence="2">E1 component of the 2-oxoglutarate dehydrogenase (OGDH) complex which catalyzes the decarboxylation of 2-oxoglutarate, the first step in the conversion of 2-oxoglutarate to succinyl-CoA and CO(2).</text>
</comment>
<feature type="region of interest" description="Disordered" evidence="7">
    <location>
        <begin position="516"/>
        <end position="535"/>
    </location>
</feature>
<dbReference type="Pfam" id="PF00676">
    <property type="entry name" value="E1_dh"/>
    <property type="match status" value="1"/>
</dbReference>
<dbReference type="InterPro" id="IPR032106">
    <property type="entry name" value="2-oxogl_dehyd_N"/>
</dbReference>
<keyword evidence="10" id="KW-1185">Reference proteome</keyword>
<dbReference type="GO" id="GO:0005829">
    <property type="term" value="C:cytosol"/>
    <property type="evidence" value="ECO:0007669"/>
    <property type="project" value="TreeGrafter"/>
</dbReference>
<dbReference type="Pfam" id="PF02779">
    <property type="entry name" value="Transket_pyr"/>
    <property type="match status" value="1"/>
</dbReference>
<dbReference type="FunFam" id="3.40.50.970:FF:000036">
    <property type="entry name" value="2-oxoglutarate dehydrogenase E1 component"/>
    <property type="match status" value="1"/>
</dbReference>
<dbReference type="Pfam" id="PF16078">
    <property type="entry name" value="2-oxogl_dehyd_N"/>
    <property type="match status" value="1"/>
</dbReference>
<keyword evidence="5 9" id="KW-0560">Oxidoreductase</keyword>
<evidence type="ECO:0000256" key="4">
    <source>
        <dbReference type="ARBA" id="ARBA00012280"/>
    </source>
</evidence>
<reference evidence="9 10" key="1">
    <citation type="submission" date="2020-08" db="EMBL/GenBank/DDBJ databases">
        <title>Genomic Encyclopedia of Type Strains, Phase IV (KMG-IV): sequencing the most valuable type-strain genomes for metagenomic binning, comparative biology and taxonomic classification.</title>
        <authorList>
            <person name="Goeker M."/>
        </authorList>
    </citation>
    <scope>NUCLEOTIDE SEQUENCE [LARGE SCALE GENOMIC DNA]</scope>
    <source>
        <strain evidence="9 10">DSM 29007</strain>
    </source>
</reference>
<name>A0A841GY44_9BACT</name>
<dbReference type="Gene3D" id="3.40.50.970">
    <property type="match status" value="1"/>
</dbReference>
<dbReference type="Gene3D" id="3.40.50.11610">
    <property type="entry name" value="Multifunctional 2-oxoglutarate metabolism enzyme, C-terminal domain"/>
    <property type="match status" value="1"/>
</dbReference>
<dbReference type="Gene3D" id="1.10.287.1150">
    <property type="entry name" value="TPP helical domain"/>
    <property type="match status" value="1"/>
</dbReference>
<dbReference type="InterPro" id="IPR031717">
    <property type="entry name" value="ODO-1/KGD_C"/>
</dbReference>
<comment type="caution">
    <text evidence="9">The sequence shown here is derived from an EMBL/GenBank/DDBJ whole genome shotgun (WGS) entry which is preliminary data.</text>
</comment>
<dbReference type="GO" id="GO:0030976">
    <property type="term" value="F:thiamine pyrophosphate binding"/>
    <property type="evidence" value="ECO:0007669"/>
    <property type="project" value="InterPro"/>
</dbReference>
<evidence type="ECO:0000256" key="5">
    <source>
        <dbReference type="ARBA" id="ARBA00023002"/>
    </source>
</evidence>
<dbReference type="GO" id="GO:0006099">
    <property type="term" value="P:tricarboxylic acid cycle"/>
    <property type="evidence" value="ECO:0007669"/>
    <property type="project" value="TreeGrafter"/>
</dbReference>
<dbReference type="Gene3D" id="3.40.50.12470">
    <property type="match status" value="1"/>
</dbReference>
<dbReference type="SUPFAM" id="SSF52518">
    <property type="entry name" value="Thiamin diphosphate-binding fold (THDP-binding)"/>
    <property type="match status" value="2"/>
</dbReference>
<proteinExistence type="inferred from homology"/>
<dbReference type="PANTHER" id="PTHR23152">
    <property type="entry name" value="2-OXOGLUTARATE DEHYDROGENASE"/>
    <property type="match status" value="1"/>
</dbReference>
<comment type="similarity">
    <text evidence="3">Belongs to the alpha-ketoglutarate dehydrogenase family.</text>
</comment>
<dbReference type="InterPro" id="IPR005475">
    <property type="entry name" value="Transketolase-like_Pyr-bd"/>
</dbReference>
<evidence type="ECO:0000256" key="2">
    <source>
        <dbReference type="ARBA" id="ARBA00003906"/>
    </source>
</evidence>
<evidence type="ECO:0000256" key="7">
    <source>
        <dbReference type="SAM" id="MobiDB-lite"/>
    </source>
</evidence>
<comment type="cofactor">
    <cofactor evidence="1">
        <name>thiamine diphosphate</name>
        <dbReference type="ChEBI" id="CHEBI:58937"/>
    </cofactor>
</comment>
<sequence>MAQLREFTGPNAAYVLDLFERYQRDPASVDEGWAGWFASLSPADLQALEGTPAPAPAASGTVPQADFAKALAARELARSIRGRGHTAARLNPLGGEPDVDPILDPAYHGITEADLAALPASVVVGHRSDAPNALAEIQRLRGIYSGTVGWEFLHLPNPEERSWLREAVESGEYARPLPAERRRALLDRVSQVEGFERFLHRAFFGQKRFSIEGTDLMVPMLDEVISEAARAGAGDVLIGMAHRGRLNVLTHVLGKPYSMMLAGFASAAAAPSLDAYQNSDEPSGDVKYHMGWSDTRQVEGREMRVRLSPNPSHLEFVGPVVVGMTRAAQDDTTGPGAPTVDPKRAVAVLIHGDAAFPGQGTVPETFNMQSLPGYAVGGTLHVIANNQVGFTTDPQQGRSTRYASDLAKGFEVPVVHVNADDAEACLAVARLAFAYRARWSKDIVIDLVGYRRWGHNEGDEPLFTQPVMYGVIKDHPTAREVYAARLVEDGVLTREEADAAYQRVLDELSKTLENLGDSAAHPHDEPSPNGRGGSETAVSRDVLLELNGGLTARPEGFVPNARLEKVLQKRAEAGNGEKNIDWGHAEALAFASLLAEGTPIRITGQDVERGTFSHRHAVLRDAGTGARMNVFHLLPQSKASFEIHNSPLSEMAVMGFEYGYSVADPASLVLWEAQFGDFVNGAQVMIDQYLASSHQKWDQRSGLVLLLPHGYEGQGPEHSSARLERFLQLCAEDNLRVANCTTSANYFHLLRRQAALLQGDPRPLVVMSPKSLLRHPLALSSIDQLASGEFQPVIADASAAERAEGITRLVLCSGKVYVDLVGSTEDHRKERAAVEGIERVAIGRVEELYPFPAEQIAALAATYPNLREVVWVQEEPRNMGAWSFIAPRLAAVIGEVPLRYEGRPERASPAEGYMHRHLAEQNRLVFAALKDAPEAAAPGRAARLIGKRKS</sequence>
<gene>
    <name evidence="9" type="ORF">HNQ61_002306</name>
</gene>
<dbReference type="SMART" id="SM00861">
    <property type="entry name" value="Transket_pyr"/>
    <property type="match status" value="1"/>
</dbReference>
<keyword evidence="6" id="KW-0786">Thiamine pyrophosphate</keyword>
<dbReference type="EC" id="1.2.4.2" evidence="4"/>
<feature type="domain" description="Transketolase-like pyrimidine-binding" evidence="8">
    <location>
        <begin position="580"/>
        <end position="775"/>
    </location>
</feature>
<evidence type="ECO:0000256" key="1">
    <source>
        <dbReference type="ARBA" id="ARBA00001964"/>
    </source>
</evidence>
<evidence type="ECO:0000313" key="10">
    <source>
        <dbReference type="Proteomes" id="UP000582837"/>
    </source>
</evidence>
<dbReference type="CDD" id="cd02016">
    <property type="entry name" value="TPP_E1_OGDC_like"/>
    <property type="match status" value="1"/>
</dbReference>
<dbReference type="InterPro" id="IPR029061">
    <property type="entry name" value="THDP-binding"/>
</dbReference>
<dbReference type="EMBL" id="JACHIA010000005">
    <property type="protein sequence ID" value="MBB6070685.1"/>
    <property type="molecule type" value="Genomic_DNA"/>
</dbReference>
<dbReference type="RefSeq" id="WP_170034554.1">
    <property type="nucleotide sequence ID" value="NZ_JABDTL010000001.1"/>
</dbReference>
<accession>A0A841GY44</accession>
<evidence type="ECO:0000259" key="8">
    <source>
        <dbReference type="SMART" id="SM00861"/>
    </source>
</evidence>
<evidence type="ECO:0000256" key="3">
    <source>
        <dbReference type="ARBA" id="ARBA00006936"/>
    </source>
</evidence>
<dbReference type="PIRSF" id="PIRSF000157">
    <property type="entry name" value="Oxoglu_dh_E1"/>
    <property type="match status" value="1"/>
</dbReference>
<dbReference type="NCBIfam" id="NF006914">
    <property type="entry name" value="PRK09404.1"/>
    <property type="match status" value="1"/>
</dbReference>
<evidence type="ECO:0000313" key="9">
    <source>
        <dbReference type="EMBL" id="MBB6070685.1"/>
    </source>
</evidence>
<protein>
    <recommendedName>
        <fullName evidence="4">oxoglutarate dehydrogenase (succinyl-transferring)</fullName>
        <ecNumber evidence="4">1.2.4.2</ecNumber>
    </recommendedName>
</protein>
<dbReference type="AlphaFoldDB" id="A0A841GY44"/>
<evidence type="ECO:0000256" key="6">
    <source>
        <dbReference type="ARBA" id="ARBA00023052"/>
    </source>
</evidence>
<dbReference type="GO" id="GO:0004591">
    <property type="term" value="F:oxoglutarate dehydrogenase (succinyl-transferring) activity"/>
    <property type="evidence" value="ECO:0007669"/>
    <property type="project" value="UniProtKB-EC"/>
</dbReference>